<accession>A0A9N7URN7</accession>
<feature type="region of interest" description="Disordered" evidence="1">
    <location>
        <begin position="72"/>
        <end position="171"/>
    </location>
</feature>
<gene>
    <name evidence="2" type="ORF">PLEPLA_LOCUS24677</name>
</gene>
<dbReference type="AlphaFoldDB" id="A0A9N7URN7"/>
<evidence type="ECO:0000313" key="3">
    <source>
        <dbReference type="Proteomes" id="UP001153269"/>
    </source>
</evidence>
<reference evidence="2" key="1">
    <citation type="submission" date="2020-03" db="EMBL/GenBank/DDBJ databases">
        <authorList>
            <person name="Weist P."/>
        </authorList>
    </citation>
    <scope>NUCLEOTIDE SEQUENCE</scope>
</reference>
<protein>
    <submittedName>
        <fullName evidence="2">Uncharacterized protein</fullName>
    </submittedName>
</protein>
<organism evidence="2 3">
    <name type="scientific">Pleuronectes platessa</name>
    <name type="common">European plaice</name>
    <dbReference type="NCBI Taxonomy" id="8262"/>
    <lineage>
        <taxon>Eukaryota</taxon>
        <taxon>Metazoa</taxon>
        <taxon>Chordata</taxon>
        <taxon>Craniata</taxon>
        <taxon>Vertebrata</taxon>
        <taxon>Euteleostomi</taxon>
        <taxon>Actinopterygii</taxon>
        <taxon>Neopterygii</taxon>
        <taxon>Teleostei</taxon>
        <taxon>Neoteleostei</taxon>
        <taxon>Acanthomorphata</taxon>
        <taxon>Carangaria</taxon>
        <taxon>Pleuronectiformes</taxon>
        <taxon>Pleuronectoidei</taxon>
        <taxon>Pleuronectidae</taxon>
        <taxon>Pleuronectes</taxon>
    </lineage>
</organism>
<sequence>MVGEICIHYKDEVPSYMLQAVDVGSHIENLSLLSFLGREVRLFAMRLWLPGISFLIEELRHQTVSSLGLLSGGGRAGEGQSAASAPCPPPALARDGSAAPASGPPPALGEAEASVPMEPRSDTPGSQGDNSEDVHQENESEASLIGAEEIMHEDKEGVYTFNQHPDFFTPY</sequence>
<evidence type="ECO:0000313" key="2">
    <source>
        <dbReference type="EMBL" id="CAB1436644.1"/>
    </source>
</evidence>
<dbReference type="Proteomes" id="UP001153269">
    <property type="component" value="Unassembled WGS sequence"/>
</dbReference>
<name>A0A9N7URN7_PLEPL</name>
<dbReference type="EMBL" id="CADEAL010001916">
    <property type="protein sequence ID" value="CAB1436644.1"/>
    <property type="molecule type" value="Genomic_DNA"/>
</dbReference>
<proteinExistence type="predicted"/>
<keyword evidence="3" id="KW-1185">Reference proteome</keyword>
<evidence type="ECO:0000256" key="1">
    <source>
        <dbReference type="SAM" id="MobiDB-lite"/>
    </source>
</evidence>
<comment type="caution">
    <text evidence="2">The sequence shown here is derived from an EMBL/GenBank/DDBJ whole genome shotgun (WGS) entry which is preliminary data.</text>
</comment>